<sequence length="82" mass="8264">MATSSIPGASAVSPAITSWIANNTAPHVRRASAIACILTNIGGILATWLLGSLSLPSRYTSATIVLLVSFSGLRIAAAGNVV</sequence>
<keyword evidence="1" id="KW-0812">Transmembrane</keyword>
<evidence type="ECO:0000256" key="1">
    <source>
        <dbReference type="SAM" id="Phobius"/>
    </source>
</evidence>
<feature type="transmembrane region" description="Helical" evidence="1">
    <location>
        <begin position="31"/>
        <end position="50"/>
    </location>
</feature>
<keyword evidence="3" id="KW-1185">Reference proteome</keyword>
<keyword evidence="1" id="KW-1133">Transmembrane helix</keyword>
<dbReference type="EMBL" id="MU154583">
    <property type="protein sequence ID" value="KAF9493553.1"/>
    <property type="molecule type" value="Genomic_DNA"/>
</dbReference>
<dbReference type="Proteomes" id="UP000807025">
    <property type="component" value="Unassembled WGS sequence"/>
</dbReference>
<gene>
    <name evidence="2" type="ORF">BDN71DRAFT_1450002</name>
</gene>
<evidence type="ECO:0000313" key="2">
    <source>
        <dbReference type="EMBL" id="KAF9493553.1"/>
    </source>
</evidence>
<comment type="caution">
    <text evidence="2">The sequence shown here is derived from an EMBL/GenBank/DDBJ whole genome shotgun (WGS) entry which is preliminary data.</text>
</comment>
<proteinExistence type="predicted"/>
<keyword evidence="1" id="KW-0472">Membrane</keyword>
<name>A0A9P6DES1_PLEER</name>
<dbReference type="AlphaFoldDB" id="A0A9P6DES1"/>
<protein>
    <submittedName>
        <fullName evidence="2">Uncharacterized protein</fullName>
    </submittedName>
</protein>
<accession>A0A9P6DES1</accession>
<organism evidence="2 3">
    <name type="scientific">Pleurotus eryngii</name>
    <name type="common">Boletus of the steppes</name>
    <dbReference type="NCBI Taxonomy" id="5323"/>
    <lineage>
        <taxon>Eukaryota</taxon>
        <taxon>Fungi</taxon>
        <taxon>Dikarya</taxon>
        <taxon>Basidiomycota</taxon>
        <taxon>Agaricomycotina</taxon>
        <taxon>Agaricomycetes</taxon>
        <taxon>Agaricomycetidae</taxon>
        <taxon>Agaricales</taxon>
        <taxon>Pleurotineae</taxon>
        <taxon>Pleurotaceae</taxon>
        <taxon>Pleurotus</taxon>
    </lineage>
</organism>
<reference evidence="2" key="1">
    <citation type="submission" date="2020-11" db="EMBL/GenBank/DDBJ databases">
        <authorList>
            <consortium name="DOE Joint Genome Institute"/>
            <person name="Ahrendt S."/>
            <person name="Riley R."/>
            <person name="Andreopoulos W."/>
            <person name="Labutti K."/>
            <person name="Pangilinan J."/>
            <person name="Ruiz-Duenas F.J."/>
            <person name="Barrasa J.M."/>
            <person name="Sanchez-Garcia M."/>
            <person name="Camarero S."/>
            <person name="Miyauchi S."/>
            <person name="Serrano A."/>
            <person name="Linde D."/>
            <person name="Babiker R."/>
            <person name="Drula E."/>
            <person name="Ayuso-Fernandez I."/>
            <person name="Pacheco R."/>
            <person name="Padilla G."/>
            <person name="Ferreira P."/>
            <person name="Barriuso J."/>
            <person name="Kellner H."/>
            <person name="Castanera R."/>
            <person name="Alfaro M."/>
            <person name="Ramirez L."/>
            <person name="Pisabarro A.G."/>
            <person name="Kuo A."/>
            <person name="Tritt A."/>
            <person name="Lipzen A."/>
            <person name="He G."/>
            <person name="Yan M."/>
            <person name="Ng V."/>
            <person name="Cullen D."/>
            <person name="Martin F."/>
            <person name="Rosso M.-N."/>
            <person name="Henrissat B."/>
            <person name="Hibbett D."/>
            <person name="Martinez A.T."/>
            <person name="Grigoriev I.V."/>
        </authorList>
    </citation>
    <scope>NUCLEOTIDE SEQUENCE</scope>
    <source>
        <strain evidence="2">ATCC 90797</strain>
    </source>
</reference>
<dbReference type="OrthoDB" id="2985014at2759"/>
<evidence type="ECO:0000313" key="3">
    <source>
        <dbReference type="Proteomes" id="UP000807025"/>
    </source>
</evidence>
<feature type="transmembrane region" description="Helical" evidence="1">
    <location>
        <begin position="62"/>
        <end position="81"/>
    </location>
</feature>